<sequence>MEDRQLSVSVVIPVYNGEKFLESAIYHVKNQNYHPIEIIVIDDGSTDKTAEVAAKFKDSIRYVYQENRGPAAARNHGIKIAKGDAIAFLDVDDLWSNDKLQLQASYLAANPAVEIVQGLIQQMKLSQITTDGEAIFAAEYNPYNYINLGSALYRKSVFDRVGLFDETLKFGEDVDWFIRAWENRIEKVVLQQVTLFYRLHRSNMTLGKNLVELGFVKIYKKHLDRCRQRGNLPSSSHAGMPKINEYLGAPPNTPKIF</sequence>
<comment type="caution">
    <text evidence="2">The sequence shown here is derived from an EMBL/GenBank/DDBJ whole genome shotgun (WGS) entry which is preliminary data.</text>
</comment>
<proteinExistence type="predicted"/>
<dbReference type="Proteomes" id="UP001050975">
    <property type="component" value="Unassembled WGS sequence"/>
</dbReference>
<dbReference type="CDD" id="cd00761">
    <property type="entry name" value="Glyco_tranf_GTA_type"/>
    <property type="match status" value="1"/>
</dbReference>
<dbReference type="EMBL" id="BLAY01000148">
    <property type="protein sequence ID" value="GET42101.1"/>
    <property type="molecule type" value="Genomic_DNA"/>
</dbReference>
<dbReference type="PANTHER" id="PTHR22916">
    <property type="entry name" value="GLYCOSYLTRANSFERASE"/>
    <property type="match status" value="1"/>
</dbReference>
<evidence type="ECO:0000259" key="1">
    <source>
        <dbReference type="Pfam" id="PF00535"/>
    </source>
</evidence>
<dbReference type="Pfam" id="PF00535">
    <property type="entry name" value="Glycos_transf_2"/>
    <property type="match status" value="1"/>
</dbReference>
<dbReference type="RefSeq" id="WP_226589129.1">
    <property type="nucleotide sequence ID" value="NZ_BLAY01000148.1"/>
</dbReference>
<dbReference type="GO" id="GO:0016758">
    <property type="term" value="F:hexosyltransferase activity"/>
    <property type="evidence" value="ECO:0007669"/>
    <property type="project" value="UniProtKB-ARBA"/>
</dbReference>
<keyword evidence="2" id="KW-0808">Transferase</keyword>
<dbReference type="InterPro" id="IPR001173">
    <property type="entry name" value="Glyco_trans_2-like"/>
</dbReference>
<dbReference type="Gene3D" id="3.90.550.10">
    <property type="entry name" value="Spore Coat Polysaccharide Biosynthesis Protein SpsA, Chain A"/>
    <property type="match status" value="1"/>
</dbReference>
<accession>A0AAV3XMT4</accession>
<dbReference type="SUPFAM" id="SSF53448">
    <property type="entry name" value="Nucleotide-diphospho-sugar transferases"/>
    <property type="match status" value="1"/>
</dbReference>
<reference evidence="2" key="1">
    <citation type="submission" date="2019-10" db="EMBL/GenBank/DDBJ databases">
        <title>Draft genome sequece of Microseira wollei NIES-4236.</title>
        <authorList>
            <person name="Yamaguchi H."/>
            <person name="Suzuki S."/>
            <person name="Kawachi M."/>
        </authorList>
    </citation>
    <scope>NUCLEOTIDE SEQUENCE</scope>
    <source>
        <strain evidence="2">NIES-4236</strain>
    </source>
</reference>
<evidence type="ECO:0000313" key="3">
    <source>
        <dbReference type="Proteomes" id="UP001050975"/>
    </source>
</evidence>
<evidence type="ECO:0000313" key="2">
    <source>
        <dbReference type="EMBL" id="GET42101.1"/>
    </source>
</evidence>
<organism evidence="2 3">
    <name type="scientific">Microseira wollei NIES-4236</name>
    <dbReference type="NCBI Taxonomy" id="2530354"/>
    <lineage>
        <taxon>Bacteria</taxon>
        <taxon>Bacillati</taxon>
        <taxon>Cyanobacteriota</taxon>
        <taxon>Cyanophyceae</taxon>
        <taxon>Oscillatoriophycideae</taxon>
        <taxon>Aerosakkonematales</taxon>
        <taxon>Aerosakkonemataceae</taxon>
        <taxon>Microseira</taxon>
    </lineage>
</organism>
<dbReference type="InterPro" id="IPR029044">
    <property type="entry name" value="Nucleotide-diphossugar_trans"/>
</dbReference>
<dbReference type="PANTHER" id="PTHR22916:SF3">
    <property type="entry name" value="UDP-GLCNAC:BETAGAL BETA-1,3-N-ACETYLGLUCOSAMINYLTRANSFERASE-LIKE PROTEIN 1"/>
    <property type="match status" value="1"/>
</dbReference>
<keyword evidence="3" id="KW-1185">Reference proteome</keyword>
<gene>
    <name evidence="2" type="ORF">MiSe_69150</name>
</gene>
<feature type="domain" description="Glycosyltransferase 2-like" evidence="1">
    <location>
        <begin position="9"/>
        <end position="131"/>
    </location>
</feature>
<name>A0AAV3XMT4_9CYAN</name>
<protein>
    <submittedName>
        <fullName evidence="2">Family 2 glycosyl transferase</fullName>
    </submittedName>
</protein>
<dbReference type="AlphaFoldDB" id="A0AAV3XMT4"/>